<organism evidence="5">
    <name type="scientific">Fagus sylvatica</name>
    <name type="common">Beechnut</name>
    <dbReference type="NCBI Taxonomy" id="28930"/>
    <lineage>
        <taxon>Eukaryota</taxon>
        <taxon>Viridiplantae</taxon>
        <taxon>Streptophyta</taxon>
        <taxon>Embryophyta</taxon>
        <taxon>Tracheophyta</taxon>
        <taxon>Spermatophyta</taxon>
        <taxon>Magnoliopsida</taxon>
        <taxon>eudicotyledons</taxon>
        <taxon>Gunneridae</taxon>
        <taxon>Pentapetalae</taxon>
        <taxon>rosids</taxon>
        <taxon>fabids</taxon>
        <taxon>Fagales</taxon>
        <taxon>Fagaceae</taxon>
        <taxon>Fagus</taxon>
    </lineage>
</organism>
<evidence type="ECO:0008006" key="6">
    <source>
        <dbReference type="Google" id="ProtNLM"/>
    </source>
</evidence>
<dbReference type="InterPro" id="IPR001611">
    <property type="entry name" value="Leu-rich_rpt"/>
</dbReference>
<name>A0A2N9IDX7_FAGSY</name>
<proteinExistence type="predicted"/>
<dbReference type="SUPFAM" id="SSF52058">
    <property type="entry name" value="L domain-like"/>
    <property type="match status" value="1"/>
</dbReference>
<feature type="domain" description="Disease resistance protein winged helix" evidence="3">
    <location>
        <begin position="147"/>
        <end position="198"/>
    </location>
</feature>
<evidence type="ECO:0000313" key="5">
    <source>
        <dbReference type="EMBL" id="SPD22334.1"/>
    </source>
</evidence>
<evidence type="ECO:0000256" key="1">
    <source>
        <dbReference type="ARBA" id="ARBA00022737"/>
    </source>
</evidence>
<protein>
    <recommendedName>
        <fullName evidence="6">NB-ARC domain-containing protein</fullName>
    </recommendedName>
</protein>
<evidence type="ECO:0000259" key="4">
    <source>
        <dbReference type="Pfam" id="PF25019"/>
    </source>
</evidence>
<sequence>MDSKPSQASSTSASLSPATTPKEIESEFPTMITEKFAEVQKIQHIVPPIIASFSSELIKDHRKTETVVDHDVHVVKVEVMEKAQKAFKRFRLEGVKEISSVELDIEASSQSVELDIEATREASHGAAGGEFETLPEHLKWLFLYCSLFPLGYEFGKEELVRLWIAEGFIWVRQLERMEDTGSVYFDYLVSMEFIEPSTYDCTVNFDSYMSDEKFLVPPVFDSNGGTGKLLYKVNEAKASYLEVASSAGGYLSVLDGKLDDASELTLHLSLPCESIDDQISLETLKKCKYLRTLHLFSGCGYSVKQVPRDLFLSLKLLRTLNLSRTLISELPSSIGNVNSLRYLDVSHTRIRHLPESIDCLSNLQTLKLRGCLEFVALPKNMKKLTNLRHLELDIIRQLISMPKRIGNLTNLQTLSAFLVGRDDECGIEELMNMIDLSGTFCISRLERVSSLDKAKEAALIDKKYLSKLDLRWSDIRVAKPEEEEEILECLRPHSGLREIQILFYGGSKLPSWISDPSFADLVAITLYKCRNCNLLPSLGELPSLEFLCIKEMNEVKEIDHQFCRNGKDKRNQGFAKLKNLTIDVMLNLEEWMGVENGDLPALHKLTLECCPKLIALPSLWCLNSLEHLEIKHCPKLLCLPNEALPTSLEFLLIKDCPELKERCCKGEGQEGQDWGKIKHVRNIWIDHQEVSSS</sequence>
<dbReference type="AlphaFoldDB" id="A0A2N9IDX7"/>
<dbReference type="Gene3D" id="3.80.10.10">
    <property type="entry name" value="Ribonuclease Inhibitor"/>
    <property type="match status" value="1"/>
</dbReference>
<reference evidence="5" key="1">
    <citation type="submission" date="2018-02" db="EMBL/GenBank/DDBJ databases">
        <authorList>
            <person name="Cohen D.B."/>
            <person name="Kent A.D."/>
        </authorList>
    </citation>
    <scope>NUCLEOTIDE SEQUENCE</scope>
</reference>
<dbReference type="EMBL" id="OIVN01005412">
    <property type="protein sequence ID" value="SPD22334.1"/>
    <property type="molecule type" value="Genomic_DNA"/>
</dbReference>
<gene>
    <name evidence="5" type="ORF">FSB_LOCUS50216</name>
</gene>
<evidence type="ECO:0000259" key="3">
    <source>
        <dbReference type="Pfam" id="PF23559"/>
    </source>
</evidence>
<dbReference type="InterPro" id="IPR058922">
    <property type="entry name" value="WHD_DRP"/>
</dbReference>
<dbReference type="PANTHER" id="PTHR47186:SF24">
    <property type="entry name" value="DISEASE RESISTANCE RPP13-LIKE PROTEIN 1"/>
    <property type="match status" value="1"/>
</dbReference>
<keyword evidence="1" id="KW-0677">Repeat</keyword>
<accession>A0A2N9IDX7</accession>
<feature type="domain" description="R13L1/DRL21-like LRR repeat region" evidence="4">
    <location>
        <begin position="427"/>
        <end position="552"/>
    </location>
</feature>
<feature type="compositionally biased region" description="Low complexity" evidence="2">
    <location>
        <begin position="1"/>
        <end position="21"/>
    </location>
</feature>
<dbReference type="PANTHER" id="PTHR47186">
    <property type="entry name" value="LEUCINE-RICH REPEAT-CONTAINING PROTEIN 57"/>
    <property type="match status" value="1"/>
</dbReference>
<dbReference type="InterPro" id="IPR056789">
    <property type="entry name" value="LRR_R13L1-DRL21"/>
</dbReference>
<dbReference type="Pfam" id="PF23559">
    <property type="entry name" value="WHD_DRP"/>
    <property type="match status" value="1"/>
</dbReference>
<dbReference type="PROSITE" id="PS51450">
    <property type="entry name" value="LRR"/>
    <property type="match status" value="1"/>
</dbReference>
<dbReference type="Pfam" id="PF25019">
    <property type="entry name" value="LRR_R13L1-DRL21"/>
    <property type="match status" value="1"/>
</dbReference>
<feature type="region of interest" description="Disordered" evidence="2">
    <location>
        <begin position="1"/>
        <end position="23"/>
    </location>
</feature>
<dbReference type="Pfam" id="PF13855">
    <property type="entry name" value="LRR_8"/>
    <property type="match status" value="1"/>
</dbReference>
<evidence type="ECO:0000256" key="2">
    <source>
        <dbReference type="SAM" id="MobiDB-lite"/>
    </source>
</evidence>
<dbReference type="InterPro" id="IPR032675">
    <property type="entry name" value="LRR_dom_sf"/>
</dbReference>